<sequence length="100" mass="10909">MPGSLNILRVHGAVVPVGLPVGGIKFDAFTLIFSELVIKGWLVATRPQVEDFTKVVAKFGIKNRVTTVTIDEAPKLPDMYMDPHLKGRLVLKFGSFGPTC</sequence>
<accession>A0AAN6HD45</accession>
<dbReference type="Proteomes" id="UP001175353">
    <property type="component" value="Unassembled WGS sequence"/>
</dbReference>
<proteinExistence type="predicted"/>
<evidence type="ECO:0000313" key="1">
    <source>
        <dbReference type="EMBL" id="KAK0958901.1"/>
    </source>
</evidence>
<dbReference type="Gene3D" id="3.40.50.720">
    <property type="entry name" value="NAD(P)-binding Rossmann-like Domain"/>
    <property type="match status" value="1"/>
</dbReference>
<evidence type="ECO:0008006" key="3">
    <source>
        <dbReference type="Google" id="ProtNLM"/>
    </source>
</evidence>
<evidence type="ECO:0000313" key="2">
    <source>
        <dbReference type="Proteomes" id="UP001175353"/>
    </source>
</evidence>
<name>A0AAN6HD45_9PEZI</name>
<organism evidence="1 2">
    <name type="scientific">Friedmanniomyces endolithicus</name>
    <dbReference type="NCBI Taxonomy" id="329885"/>
    <lineage>
        <taxon>Eukaryota</taxon>
        <taxon>Fungi</taxon>
        <taxon>Dikarya</taxon>
        <taxon>Ascomycota</taxon>
        <taxon>Pezizomycotina</taxon>
        <taxon>Dothideomycetes</taxon>
        <taxon>Dothideomycetidae</taxon>
        <taxon>Mycosphaerellales</taxon>
        <taxon>Teratosphaeriaceae</taxon>
        <taxon>Friedmanniomyces</taxon>
    </lineage>
</organism>
<protein>
    <recommendedName>
        <fullName evidence="3">Alcohol dehydrogenase-like C-terminal domain-containing protein</fullName>
    </recommendedName>
</protein>
<dbReference type="SUPFAM" id="SSF51735">
    <property type="entry name" value="NAD(P)-binding Rossmann-fold domains"/>
    <property type="match status" value="1"/>
</dbReference>
<dbReference type="AlphaFoldDB" id="A0AAN6HD45"/>
<reference evidence="1" key="1">
    <citation type="submission" date="2023-06" db="EMBL/GenBank/DDBJ databases">
        <title>Black Yeasts Isolated from many extreme environments.</title>
        <authorList>
            <person name="Coleine C."/>
            <person name="Stajich J.E."/>
            <person name="Selbmann L."/>
        </authorList>
    </citation>
    <scope>NUCLEOTIDE SEQUENCE</scope>
    <source>
        <strain evidence="1">CCFEE 5200</strain>
    </source>
</reference>
<gene>
    <name evidence="1" type="ORF">LTR91_021116</name>
</gene>
<dbReference type="Gene3D" id="3.90.180.10">
    <property type="entry name" value="Medium-chain alcohol dehydrogenases, catalytic domain"/>
    <property type="match status" value="1"/>
</dbReference>
<dbReference type="InterPro" id="IPR036291">
    <property type="entry name" value="NAD(P)-bd_dom_sf"/>
</dbReference>
<comment type="caution">
    <text evidence="1">The sequence shown here is derived from an EMBL/GenBank/DDBJ whole genome shotgun (WGS) entry which is preliminary data.</text>
</comment>
<keyword evidence="2" id="KW-1185">Reference proteome</keyword>
<dbReference type="EMBL" id="JAUJLE010000366">
    <property type="protein sequence ID" value="KAK0958901.1"/>
    <property type="molecule type" value="Genomic_DNA"/>
</dbReference>